<dbReference type="STRING" id="246199.CUS_7590"/>
<dbReference type="EMBL" id="ADKM02000130">
    <property type="protein sequence ID" value="EGC01330.1"/>
    <property type="molecule type" value="Genomic_DNA"/>
</dbReference>
<dbReference type="OrthoDB" id="1821789at2"/>
<organism evidence="1 2">
    <name type="scientific">Ruminococcus albus 8</name>
    <dbReference type="NCBI Taxonomy" id="246199"/>
    <lineage>
        <taxon>Bacteria</taxon>
        <taxon>Bacillati</taxon>
        <taxon>Bacillota</taxon>
        <taxon>Clostridia</taxon>
        <taxon>Eubacteriales</taxon>
        <taxon>Oscillospiraceae</taxon>
        <taxon>Ruminococcus</taxon>
    </lineage>
</organism>
<comment type="caution">
    <text evidence="1">The sequence shown here is derived from an EMBL/GenBank/DDBJ whole genome shotgun (WGS) entry which is preliminary data.</text>
</comment>
<dbReference type="Proteomes" id="UP000004259">
    <property type="component" value="Unassembled WGS sequence"/>
</dbReference>
<dbReference type="RefSeq" id="WP_002852765.1">
    <property type="nucleotide sequence ID" value="NZ_ADKM02000130.1"/>
</dbReference>
<evidence type="ECO:0000313" key="1">
    <source>
        <dbReference type="EMBL" id="EGC01330.1"/>
    </source>
</evidence>
<proteinExistence type="predicted"/>
<evidence type="ECO:0000313" key="2">
    <source>
        <dbReference type="Proteomes" id="UP000004259"/>
    </source>
</evidence>
<reference evidence="1 2" key="1">
    <citation type="submission" date="2011-02" db="EMBL/GenBank/DDBJ databases">
        <authorList>
            <person name="Nelson K.E."/>
            <person name="Sutton G."/>
            <person name="Torralba M."/>
            <person name="Durkin S."/>
            <person name="Harkins D."/>
            <person name="Montgomery R."/>
            <person name="Ziemer C."/>
            <person name="Klaassens E."/>
            <person name="Ocuiv P."/>
            <person name="Morrison M."/>
        </authorList>
    </citation>
    <scope>NUCLEOTIDE SEQUENCE [LARGE SCALE GENOMIC DNA]</scope>
    <source>
        <strain evidence="1 2">8</strain>
    </source>
</reference>
<gene>
    <name evidence="1" type="ORF">CUS_7590</name>
</gene>
<name>E9SH62_RUMAL</name>
<dbReference type="AlphaFoldDB" id="E9SH62"/>
<sequence length="168" mass="18740">MILKRYKKPIITAAVGLIAAAVLFVVGTDIVAAFTLRDAYREYTNFGDSEINRLKDEMGITLGGSSSPEKLTVSHAAGDYCYQLWLRDTEPPQEFMEDCFDGKYETVDVSALSGSYDLDYDGEKPESAEEIFRCEYVNSGGVKRFDCYYAAFYRDGGGFKAKLFASKD</sequence>
<keyword evidence="2" id="KW-1185">Reference proteome</keyword>
<accession>E9SH62</accession>
<protein>
    <submittedName>
        <fullName evidence="1">Conserved domain protein</fullName>
    </submittedName>
</protein>